<name>A0A645D884_9ZZZZ</name>
<dbReference type="InterPro" id="IPR000620">
    <property type="entry name" value="EamA_dom"/>
</dbReference>
<dbReference type="InterPro" id="IPR037185">
    <property type="entry name" value="EmrE-like"/>
</dbReference>
<feature type="domain" description="EamA" evidence="2">
    <location>
        <begin position="2"/>
        <end position="107"/>
    </location>
</feature>
<feature type="transmembrane region" description="Helical" evidence="1">
    <location>
        <begin position="62"/>
        <end position="81"/>
    </location>
</feature>
<keyword evidence="1" id="KW-1133">Transmembrane helix</keyword>
<evidence type="ECO:0000313" key="3">
    <source>
        <dbReference type="EMBL" id="MPM85471.1"/>
    </source>
</evidence>
<feature type="transmembrane region" description="Helical" evidence="1">
    <location>
        <begin position="7"/>
        <end position="27"/>
    </location>
</feature>
<keyword evidence="1" id="KW-0472">Membrane</keyword>
<proteinExistence type="predicted"/>
<evidence type="ECO:0000259" key="2">
    <source>
        <dbReference type="Pfam" id="PF00892"/>
    </source>
</evidence>
<gene>
    <name evidence="3" type="ORF">SDC9_132552</name>
</gene>
<feature type="transmembrane region" description="Helical" evidence="1">
    <location>
        <begin position="33"/>
        <end position="55"/>
    </location>
</feature>
<dbReference type="Pfam" id="PF00892">
    <property type="entry name" value="EamA"/>
    <property type="match status" value="1"/>
</dbReference>
<reference evidence="3" key="1">
    <citation type="submission" date="2019-08" db="EMBL/GenBank/DDBJ databases">
        <authorList>
            <person name="Kucharzyk K."/>
            <person name="Murdoch R.W."/>
            <person name="Higgins S."/>
            <person name="Loffler F."/>
        </authorList>
    </citation>
    <scope>NUCLEOTIDE SEQUENCE</scope>
</reference>
<accession>A0A645D884</accession>
<comment type="caution">
    <text evidence="3">The sequence shown here is derived from an EMBL/GenBank/DDBJ whole genome shotgun (WGS) entry which is preliminary data.</text>
</comment>
<evidence type="ECO:0000256" key="1">
    <source>
        <dbReference type="SAM" id="Phobius"/>
    </source>
</evidence>
<keyword evidence="1" id="KW-0812">Transmembrane</keyword>
<dbReference type="GO" id="GO:0016020">
    <property type="term" value="C:membrane"/>
    <property type="evidence" value="ECO:0007669"/>
    <property type="project" value="InterPro"/>
</dbReference>
<feature type="transmembrane region" description="Helical" evidence="1">
    <location>
        <begin position="87"/>
        <end position="106"/>
    </location>
</feature>
<protein>
    <recommendedName>
        <fullName evidence="2">EamA domain-containing protein</fullName>
    </recommendedName>
</protein>
<dbReference type="AlphaFoldDB" id="A0A645D884"/>
<dbReference type="SUPFAM" id="SSF103481">
    <property type="entry name" value="Multidrug resistance efflux transporter EmrE"/>
    <property type="match status" value="1"/>
</dbReference>
<dbReference type="EMBL" id="VSSQ01033767">
    <property type="protein sequence ID" value="MPM85471.1"/>
    <property type="molecule type" value="Genomic_DNA"/>
</dbReference>
<organism evidence="3">
    <name type="scientific">bioreactor metagenome</name>
    <dbReference type="NCBI Taxonomy" id="1076179"/>
    <lineage>
        <taxon>unclassified sequences</taxon>
        <taxon>metagenomes</taxon>
        <taxon>ecological metagenomes</taxon>
    </lineage>
</organism>
<sequence>MLSAYQFIFGGFILIAVGLISGGRITYFSPKAFLLLIYLAFISAAAYSIWSALLANNDVSRVAIYGFSTPVFGVLFSKFLLPNENGALGLNIILALILVCVGIFIINSKKIDYGSLSVKHV</sequence>